<dbReference type="RefSeq" id="WP_146561830.1">
    <property type="nucleotide sequence ID" value="NZ_VIGW01000006.1"/>
</dbReference>
<comment type="caution">
    <text evidence="2">The sequence shown here is derived from an EMBL/GenBank/DDBJ whole genome shotgun (WGS) entry which is preliminary data.</text>
</comment>
<dbReference type="EMBL" id="VIGW01000006">
    <property type="protein sequence ID" value="TWS18923.1"/>
    <property type="molecule type" value="Genomic_DNA"/>
</dbReference>
<accession>A0A5C5R9B3</accession>
<feature type="region of interest" description="Disordered" evidence="1">
    <location>
        <begin position="302"/>
        <end position="331"/>
    </location>
</feature>
<sequence>MHNFRERAMPIRDRALHEAAVRAALELVARDGLDRATLTAVAQRLRLPGAERVSERTLRRRYGSTARLLFGTPWWMPDPADAVRAVLAPRPRRTEGPVWPGGAAAEAAAAVVDDCRCEGGVPARDPRDRPAGCACEDGRTDDTWPDAAFFTDAGIDDPLGDLAHASPEPIALRDLLHDLHAVLTGHLVATGWAANLPWVGELRTERPEVGAWLALAAAAWADALAPKLARVFGLDATGGAAAAAAFSAVARELEPMVGELGAAHYRAARGFGPAASAEADLAAARARAFDALTAVVSVPDRIGEPRGRSTVRPGGRYASLPNRARRPGATG</sequence>
<name>A0A5C5R9B3_9ACTN</name>
<evidence type="ECO:0000313" key="3">
    <source>
        <dbReference type="Proteomes" id="UP000317291"/>
    </source>
</evidence>
<keyword evidence="3" id="KW-1185">Reference proteome</keyword>
<gene>
    <name evidence="2" type="ORF">FK529_13150</name>
</gene>
<protein>
    <submittedName>
        <fullName evidence="2">Uncharacterized protein</fullName>
    </submittedName>
</protein>
<dbReference type="OrthoDB" id="4773884at2"/>
<organism evidence="2 3">
    <name type="scientific">Tsukamurella asaccharolytica</name>
    <dbReference type="NCBI Taxonomy" id="2592067"/>
    <lineage>
        <taxon>Bacteria</taxon>
        <taxon>Bacillati</taxon>
        <taxon>Actinomycetota</taxon>
        <taxon>Actinomycetes</taxon>
        <taxon>Mycobacteriales</taxon>
        <taxon>Tsukamurellaceae</taxon>
        <taxon>Tsukamurella</taxon>
    </lineage>
</organism>
<evidence type="ECO:0000256" key="1">
    <source>
        <dbReference type="SAM" id="MobiDB-lite"/>
    </source>
</evidence>
<dbReference type="Proteomes" id="UP000317291">
    <property type="component" value="Unassembled WGS sequence"/>
</dbReference>
<evidence type="ECO:0000313" key="2">
    <source>
        <dbReference type="EMBL" id="TWS18923.1"/>
    </source>
</evidence>
<dbReference type="AlphaFoldDB" id="A0A5C5R9B3"/>
<reference evidence="2 3" key="1">
    <citation type="submission" date="2019-06" db="EMBL/GenBank/DDBJ databases">
        <title>Tsukamurella conjunctivitidis sp. nov., Tsukamurella assacharolytica sp. nov. and Tsukamurella sputae sp. nov. isolated from patients with conjunctivitis, bacteraemia (lymphoma) and respiratory infection (sputum) in Hong Kong.</title>
        <authorList>
            <person name="Teng J.L.L."/>
            <person name="Lee H.H."/>
            <person name="Fong J.Y.H."/>
            <person name="Fok K.M.N."/>
            <person name="Lau S.K.P."/>
            <person name="Woo P.C.Y."/>
        </authorList>
    </citation>
    <scope>NUCLEOTIDE SEQUENCE [LARGE SCALE GENOMIC DNA]</scope>
    <source>
        <strain evidence="2 3">HKU71</strain>
    </source>
</reference>
<proteinExistence type="predicted"/>